<dbReference type="InterPro" id="IPR050768">
    <property type="entry name" value="UPF0353/GerABKA_families"/>
</dbReference>
<evidence type="ECO:0000256" key="3">
    <source>
        <dbReference type="ARBA" id="ARBA00022692"/>
    </source>
</evidence>
<protein>
    <submittedName>
        <fullName evidence="9">Spore germination protein KA</fullName>
    </submittedName>
</protein>
<dbReference type="Pfam" id="PF03323">
    <property type="entry name" value="GerA"/>
    <property type="match status" value="1"/>
</dbReference>
<reference evidence="9 10" key="1">
    <citation type="submission" date="2023-07" db="EMBL/GenBank/DDBJ databases">
        <title>Genomic Encyclopedia of Type Strains, Phase IV (KMG-IV): sequencing the most valuable type-strain genomes for metagenomic binning, comparative biology and taxonomic classification.</title>
        <authorList>
            <person name="Goeker M."/>
        </authorList>
    </citation>
    <scope>NUCLEOTIDE SEQUENCE [LARGE SCALE GENOMIC DNA]</scope>
    <source>
        <strain evidence="9 10">DSM 23837</strain>
    </source>
</reference>
<dbReference type="PANTHER" id="PTHR22550">
    <property type="entry name" value="SPORE GERMINATION PROTEIN"/>
    <property type="match status" value="1"/>
</dbReference>
<gene>
    <name evidence="9" type="ORF">J2S08_004153</name>
</gene>
<proteinExistence type="inferred from homology"/>
<dbReference type="InterPro" id="IPR004995">
    <property type="entry name" value="Spore_Ger"/>
</dbReference>
<feature type="transmembrane region" description="Helical" evidence="8">
    <location>
        <begin position="423"/>
        <end position="448"/>
    </location>
</feature>
<feature type="transmembrane region" description="Helical" evidence="8">
    <location>
        <begin position="392"/>
        <end position="411"/>
    </location>
</feature>
<evidence type="ECO:0000256" key="7">
    <source>
        <dbReference type="SAM" id="MobiDB-lite"/>
    </source>
</evidence>
<evidence type="ECO:0000313" key="10">
    <source>
        <dbReference type="Proteomes" id="UP001223586"/>
    </source>
</evidence>
<accession>A0ABT9WYQ3</accession>
<dbReference type="RefSeq" id="WP_307232902.1">
    <property type="nucleotide sequence ID" value="NZ_JAUSTT010000037.1"/>
</dbReference>
<feature type="region of interest" description="Disordered" evidence="7">
    <location>
        <begin position="494"/>
        <end position="514"/>
    </location>
</feature>
<keyword evidence="4 8" id="KW-1133">Transmembrane helix</keyword>
<feature type="region of interest" description="Disordered" evidence="7">
    <location>
        <begin position="1"/>
        <end position="26"/>
    </location>
</feature>
<dbReference type="EMBL" id="JAUSTT010000037">
    <property type="protein sequence ID" value="MDQ0178249.1"/>
    <property type="molecule type" value="Genomic_DNA"/>
</dbReference>
<keyword evidence="10" id="KW-1185">Reference proteome</keyword>
<keyword evidence="5 6" id="KW-0472">Membrane</keyword>
<evidence type="ECO:0000256" key="2">
    <source>
        <dbReference type="ARBA" id="ARBA00005278"/>
    </source>
</evidence>
<comment type="subcellular location">
    <subcellularLocation>
        <location evidence="6">Cell membrane</location>
    </subcellularLocation>
    <subcellularLocation>
        <location evidence="1">Membrane</location>
        <topology evidence="1">Multi-pass membrane protein</topology>
    </subcellularLocation>
</comment>
<comment type="caution">
    <text evidence="9">The sequence shown here is derived from an EMBL/GenBank/DDBJ whole genome shotgun (WGS) entry which is preliminary data.</text>
</comment>
<dbReference type="PANTHER" id="PTHR22550:SF5">
    <property type="entry name" value="LEUCINE ZIPPER PROTEIN 4"/>
    <property type="match status" value="1"/>
</dbReference>
<evidence type="ECO:0000256" key="5">
    <source>
        <dbReference type="ARBA" id="ARBA00023136"/>
    </source>
</evidence>
<organism evidence="9 10">
    <name type="scientific">Bacillus chungangensis</name>
    <dbReference type="NCBI Taxonomy" id="587633"/>
    <lineage>
        <taxon>Bacteria</taxon>
        <taxon>Bacillati</taxon>
        <taxon>Bacillota</taxon>
        <taxon>Bacilli</taxon>
        <taxon>Bacillales</taxon>
        <taxon>Bacillaceae</taxon>
        <taxon>Bacillus</taxon>
    </lineage>
</organism>
<evidence type="ECO:0000256" key="1">
    <source>
        <dbReference type="ARBA" id="ARBA00004141"/>
    </source>
</evidence>
<sequence>MGFFKRMFNNNKHSSKRTPNKSDNQSINTFSSLQENIQYIQEALFHTEDLQQRSVLFHGMSGVLLFIQPLCDQEKIREEILKPLSLADEEKIEDMITAIQTKTIMDMEKAVDLMIEGYAVLFFEGIEECYAVQVDAIYKRDVSEPNNEKIVRGSHQGFIENTTVNLQLVRKLIKNRSLVVRRYQIGKETNTEVSIAYMQNLANPELIEEIDRRIKDINADTMVSTDFVEEYIEDESFSPFPQMLHTERPDRVVGNLMEGRAAIFADGTPTVSIVPVTFFSFYQSTDDYNSRTIPGSFIRLIRLLSFIIAINLPAYYIAVVSFHNQVIPADLFFPVKGSVEDIPYPPILEALFMELTIELLREAGIRLPGPVGQTIGIVGGLVIGDAVVKAGLVSNTMIIVVALTAIASFVVPSHDMSTSVRILRFPVMIFAALFGFVGISLSITFIVIHLCKLESFGTPYLAPMAPLRLKDWFKDVIIRLPYWKINERPIDAQPQELQQESYSREWHKDGKRKK</sequence>
<name>A0ABT9WYQ3_9BACI</name>
<evidence type="ECO:0000256" key="8">
    <source>
        <dbReference type="SAM" id="Phobius"/>
    </source>
</evidence>
<comment type="similarity">
    <text evidence="2 6">Belongs to the GerABKA family.</text>
</comment>
<dbReference type="Proteomes" id="UP001223586">
    <property type="component" value="Unassembled WGS sequence"/>
</dbReference>
<dbReference type="PIRSF" id="PIRSF005690">
    <property type="entry name" value="GerBA"/>
    <property type="match status" value="1"/>
</dbReference>
<feature type="transmembrane region" description="Helical" evidence="8">
    <location>
        <begin position="300"/>
        <end position="318"/>
    </location>
</feature>
<evidence type="ECO:0000256" key="6">
    <source>
        <dbReference type="PIRNR" id="PIRNR005690"/>
    </source>
</evidence>
<evidence type="ECO:0000256" key="4">
    <source>
        <dbReference type="ARBA" id="ARBA00022989"/>
    </source>
</evidence>
<keyword evidence="3 8" id="KW-0812">Transmembrane</keyword>
<evidence type="ECO:0000313" key="9">
    <source>
        <dbReference type="EMBL" id="MDQ0178249.1"/>
    </source>
</evidence>